<name>A0A8T0QX53_PANVG</name>
<evidence type="ECO:0000313" key="2">
    <source>
        <dbReference type="EMBL" id="KAG2577837.1"/>
    </source>
</evidence>
<comment type="caution">
    <text evidence="2">The sequence shown here is derived from an EMBL/GenBank/DDBJ whole genome shotgun (WGS) entry which is preliminary data.</text>
</comment>
<protein>
    <submittedName>
        <fullName evidence="2">Uncharacterized protein</fullName>
    </submittedName>
</protein>
<evidence type="ECO:0000256" key="1">
    <source>
        <dbReference type="SAM" id="Phobius"/>
    </source>
</evidence>
<dbReference type="EMBL" id="CM029048">
    <property type="protein sequence ID" value="KAG2577837.1"/>
    <property type="molecule type" value="Genomic_DNA"/>
</dbReference>
<organism evidence="2 3">
    <name type="scientific">Panicum virgatum</name>
    <name type="common">Blackwell switchgrass</name>
    <dbReference type="NCBI Taxonomy" id="38727"/>
    <lineage>
        <taxon>Eukaryota</taxon>
        <taxon>Viridiplantae</taxon>
        <taxon>Streptophyta</taxon>
        <taxon>Embryophyta</taxon>
        <taxon>Tracheophyta</taxon>
        <taxon>Spermatophyta</taxon>
        <taxon>Magnoliopsida</taxon>
        <taxon>Liliopsida</taxon>
        <taxon>Poales</taxon>
        <taxon>Poaceae</taxon>
        <taxon>PACMAD clade</taxon>
        <taxon>Panicoideae</taxon>
        <taxon>Panicodae</taxon>
        <taxon>Paniceae</taxon>
        <taxon>Panicinae</taxon>
        <taxon>Panicum</taxon>
        <taxon>Panicum sect. Hiantes</taxon>
    </lineage>
</organism>
<dbReference type="Proteomes" id="UP000823388">
    <property type="component" value="Chromosome 6N"/>
</dbReference>
<keyword evidence="1" id="KW-0472">Membrane</keyword>
<keyword evidence="1" id="KW-0812">Transmembrane</keyword>
<dbReference type="AlphaFoldDB" id="A0A8T0QX53"/>
<keyword evidence="3" id="KW-1185">Reference proteome</keyword>
<evidence type="ECO:0000313" key="3">
    <source>
        <dbReference type="Proteomes" id="UP000823388"/>
    </source>
</evidence>
<proteinExistence type="predicted"/>
<gene>
    <name evidence="2" type="ORF">PVAP13_6NG180503</name>
</gene>
<feature type="transmembrane region" description="Helical" evidence="1">
    <location>
        <begin position="44"/>
        <end position="67"/>
    </location>
</feature>
<reference evidence="2" key="1">
    <citation type="submission" date="2020-05" db="EMBL/GenBank/DDBJ databases">
        <title>WGS assembly of Panicum virgatum.</title>
        <authorList>
            <person name="Lovell J.T."/>
            <person name="Jenkins J."/>
            <person name="Shu S."/>
            <person name="Juenger T.E."/>
            <person name="Schmutz J."/>
        </authorList>
    </citation>
    <scope>NUCLEOTIDE SEQUENCE</scope>
    <source>
        <strain evidence="2">AP13</strain>
    </source>
</reference>
<sequence>MQNILGRTFIILTVTSHSQALEFPLIIISHLQEVLVSIVLKHMVRFIIDWISLFLVGEGHGICNYIFMTLMRPLHIGSRGLLSLILQ</sequence>
<keyword evidence="1" id="KW-1133">Transmembrane helix</keyword>
<accession>A0A8T0QX53</accession>